<name>A0A0K1EEH9_CHOCO</name>
<sequence>MHMRFLPWLIGVVGLGLVSHPASAQTASGGAGTKEKAPEPPPAPARLWLTAPTASGTWTMRLDNTGERPMRIAADERLLELEIELTDVDARGRVTKKKVRCTVPTPLRPTAFPERRALLLAPGQSYVERLDPHLLCFGKDAAALTGGAVVRAWLGWSPPKAWSRAKPEAPFMAESTDDPVAFAPARGLQAPTMMLSYGAAKTLEEEEEAEKAAGAGDKAAASADKAAAASSKPAGTPDKAGAPTAKVPAAAAETKEAASSDKAASAPGATSDPEATPKGGPPVEVTPPIVDANAPWLEVTADPWSEASTPQKVALTVNAKNAGKRPMTVALLPRMLEFRVEGPDGTTICPASPATGGVPRDLFRTLKPGASTSFRVLVGEVCPNTTFRRQGLYRVTAVLHANETGGRAEVDAYTADVTAKNPTRVRLLSAPEPFHVVPPKAVPMPPPPPPPPPDDSTAP</sequence>
<feature type="region of interest" description="Disordered" evidence="1">
    <location>
        <begin position="22"/>
        <end position="44"/>
    </location>
</feature>
<evidence type="ECO:0000313" key="4">
    <source>
        <dbReference type="Proteomes" id="UP000067626"/>
    </source>
</evidence>
<keyword evidence="2" id="KW-0732">Signal</keyword>
<evidence type="ECO:0000256" key="1">
    <source>
        <dbReference type="SAM" id="MobiDB-lite"/>
    </source>
</evidence>
<feature type="region of interest" description="Disordered" evidence="1">
    <location>
        <begin position="224"/>
        <end position="289"/>
    </location>
</feature>
<feature type="region of interest" description="Disordered" evidence="1">
    <location>
        <begin position="436"/>
        <end position="459"/>
    </location>
</feature>
<dbReference type="STRING" id="52.CMC5_034280"/>
<dbReference type="OrthoDB" id="5509464at2"/>
<evidence type="ECO:0008006" key="5">
    <source>
        <dbReference type="Google" id="ProtNLM"/>
    </source>
</evidence>
<feature type="signal peptide" evidence="2">
    <location>
        <begin position="1"/>
        <end position="24"/>
    </location>
</feature>
<gene>
    <name evidence="3" type="ORF">CMC5_034280</name>
</gene>
<evidence type="ECO:0000256" key="2">
    <source>
        <dbReference type="SAM" id="SignalP"/>
    </source>
</evidence>
<feature type="compositionally biased region" description="Low complexity" evidence="1">
    <location>
        <begin position="260"/>
        <end position="269"/>
    </location>
</feature>
<protein>
    <recommendedName>
        <fullName evidence="5">DUF11 domain-containing protein</fullName>
    </recommendedName>
</protein>
<feature type="chain" id="PRO_5005459327" description="DUF11 domain-containing protein" evidence="2">
    <location>
        <begin position="25"/>
        <end position="459"/>
    </location>
</feature>
<feature type="compositionally biased region" description="Low complexity" evidence="1">
    <location>
        <begin position="224"/>
        <end position="252"/>
    </location>
</feature>
<proteinExistence type="predicted"/>
<feature type="compositionally biased region" description="Pro residues" evidence="1">
    <location>
        <begin position="440"/>
        <end position="459"/>
    </location>
</feature>
<dbReference type="RefSeq" id="WP_050431400.1">
    <property type="nucleotide sequence ID" value="NZ_CP012159.1"/>
</dbReference>
<keyword evidence="4" id="KW-1185">Reference proteome</keyword>
<dbReference type="AlphaFoldDB" id="A0A0K1EEH9"/>
<accession>A0A0K1EEH9</accession>
<evidence type="ECO:0000313" key="3">
    <source>
        <dbReference type="EMBL" id="AKT39280.1"/>
    </source>
</evidence>
<dbReference type="Proteomes" id="UP000067626">
    <property type="component" value="Chromosome"/>
</dbReference>
<organism evidence="3 4">
    <name type="scientific">Chondromyces crocatus</name>
    <dbReference type="NCBI Taxonomy" id="52"/>
    <lineage>
        <taxon>Bacteria</taxon>
        <taxon>Pseudomonadati</taxon>
        <taxon>Myxococcota</taxon>
        <taxon>Polyangia</taxon>
        <taxon>Polyangiales</taxon>
        <taxon>Polyangiaceae</taxon>
        <taxon>Chondromyces</taxon>
    </lineage>
</organism>
<dbReference type="EMBL" id="CP012159">
    <property type="protein sequence ID" value="AKT39280.1"/>
    <property type="molecule type" value="Genomic_DNA"/>
</dbReference>
<dbReference type="KEGG" id="ccro:CMC5_034280"/>
<reference evidence="3 4" key="1">
    <citation type="submission" date="2015-07" db="EMBL/GenBank/DDBJ databases">
        <title>Genome analysis of myxobacterium Chondromyces crocatus Cm c5 reveals a high potential for natural compound synthesis and the genetic basis for the loss of fruiting body formation.</title>
        <authorList>
            <person name="Zaburannyi N."/>
            <person name="Bunk B."/>
            <person name="Maier J."/>
            <person name="Overmann J."/>
            <person name="Mueller R."/>
        </authorList>
    </citation>
    <scope>NUCLEOTIDE SEQUENCE [LARGE SCALE GENOMIC DNA]</scope>
    <source>
        <strain evidence="3 4">Cm c5</strain>
    </source>
</reference>